<keyword evidence="2" id="KW-0472">Membrane</keyword>
<feature type="compositionally biased region" description="Low complexity" evidence="1">
    <location>
        <begin position="409"/>
        <end position="428"/>
    </location>
</feature>
<evidence type="ECO:0000259" key="4">
    <source>
        <dbReference type="Pfam" id="PF04536"/>
    </source>
</evidence>
<dbReference type="Gene3D" id="3.10.310.50">
    <property type="match status" value="1"/>
</dbReference>
<sequence length="444" mass="49247">MKDKTPKSFRGIARTLLLVFCYTFGSHAFALALEHEQTVEIYKVTDVPNPRNESSSNWVSNPNQILDESYVWEINNMLLQLEDSLSIEVAVVALSSIGEDIPAEFAHKLFEHWGIGKKADDNGLLILLVLDQRKVTFATGYGLEGVLPDALCFRIQQNEMVPWFRKNDFDRGMTEGVRAVTLVLYGSDYEPVSQGTSDNHWKSAGNTLWNFLANQSPMLWIFLILVNVLTYRMKVNKARPKDGSALAAIKVLTLYSPLGCLVLFFPVWPALIAASLWYKFYQKQRVILQSKTCDSCKAVALQLLSNELATPLLSASEQMEHKLGSAIHRIYRCTSCGWILRYKSVVGSEYKMCNQCHTIASKRISPWKTVKEATYSDAGLEVADYLCLMCGDKKQTTQKIPRKTPPNSDSPSNSHSSSSSRSSSSSSGSFGGGRSGGGGASSSF</sequence>
<feature type="chain" id="PRO_5026361643" evidence="3">
    <location>
        <begin position="29"/>
        <end position="444"/>
    </location>
</feature>
<organism evidence="5 6">
    <name type="scientific">Bacteroides faecium</name>
    <dbReference type="NCBI Taxonomy" id="2715212"/>
    <lineage>
        <taxon>Bacteria</taxon>
        <taxon>Pseudomonadati</taxon>
        <taxon>Bacteroidota</taxon>
        <taxon>Bacteroidia</taxon>
        <taxon>Bacteroidales</taxon>
        <taxon>Bacteroidaceae</taxon>
        <taxon>Bacteroides</taxon>
    </lineage>
</organism>
<dbReference type="PANTHER" id="PTHR30373:SF2">
    <property type="entry name" value="UPF0603 PROTEIN YGCG"/>
    <property type="match status" value="1"/>
</dbReference>
<protein>
    <submittedName>
        <fullName evidence="5">TPM domain-containing protein</fullName>
    </submittedName>
</protein>
<keyword evidence="2" id="KW-1133">Transmembrane helix</keyword>
<keyword evidence="3" id="KW-0732">Signal</keyword>
<accession>A0A6H0KV94</accession>
<name>A0A6H0KV94_9BACE</name>
<dbReference type="Proteomes" id="UP000501780">
    <property type="component" value="Chromosome"/>
</dbReference>
<feature type="signal peptide" evidence="3">
    <location>
        <begin position="1"/>
        <end position="28"/>
    </location>
</feature>
<evidence type="ECO:0000256" key="3">
    <source>
        <dbReference type="SAM" id="SignalP"/>
    </source>
</evidence>
<evidence type="ECO:0000313" key="6">
    <source>
        <dbReference type="Proteomes" id="UP000501780"/>
    </source>
</evidence>
<dbReference type="RefSeq" id="WP_167967041.1">
    <property type="nucleotide sequence ID" value="NZ_CP050831.1"/>
</dbReference>
<proteinExistence type="predicted"/>
<feature type="compositionally biased region" description="Gly residues" evidence="1">
    <location>
        <begin position="429"/>
        <end position="444"/>
    </location>
</feature>
<evidence type="ECO:0000256" key="1">
    <source>
        <dbReference type="SAM" id="MobiDB-lite"/>
    </source>
</evidence>
<gene>
    <name evidence="5" type="ORF">BacF7301_25720</name>
</gene>
<dbReference type="KEGG" id="bfc:BacF7301_25720"/>
<dbReference type="AlphaFoldDB" id="A0A6H0KV94"/>
<keyword evidence="2" id="KW-0812">Transmembrane</keyword>
<dbReference type="PANTHER" id="PTHR30373">
    <property type="entry name" value="UPF0603 PROTEIN YGCG"/>
    <property type="match status" value="1"/>
</dbReference>
<dbReference type="InterPro" id="IPR007621">
    <property type="entry name" value="TPM_dom"/>
</dbReference>
<dbReference type="Pfam" id="PF04536">
    <property type="entry name" value="TPM_phosphatase"/>
    <property type="match status" value="1"/>
</dbReference>
<dbReference type="EMBL" id="CP050831">
    <property type="protein sequence ID" value="QIU97346.1"/>
    <property type="molecule type" value="Genomic_DNA"/>
</dbReference>
<evidence type="ECO:0000256" key="2">
    <source>
        <dbReference type="SAM" id="Phobius"/>
    </source>
</evidence>
<feature type="domain" description="TPM" evidence="4">
    <location>
        <begin position="60"/>
        <end position="180"/>
    </location>
</feature>
<feature type="transmembrane region" description="Helical" evidence="2">
    <location>
        <begin position="252"/>
        <end position="278"/>
    </location>
</feature>
<feature type="region of interest" description="Disordered" evidence="1">
    <location>
        <begin position="397"/>
        <end position="444"/>
    </location>
</feature>
<feature type="transmembrane region" description="Helical" evidence="2">
    <location>
        <begin position="208"/>
        <end position="231"/>
    </location>
</feature>
<evidence type="ECO:0000313" key="5">
    <source>
        <dbReference type="EMBL" id="QIU97346.1"/>
    </source>
</evidence>
<keyword evidence="6" id="KW-1185">Reference proteome</keyword>
<reference evidence="5 6" key="1">
    <citation type="submission" date="2020-03" db="EMBL/GenBank/DDBJ databases">
        <title>Genomic analysis of Bacteroides faecium CBA7301.</title>
        <authorList>
            <person name="Kim J."/>
            <person name="Roh S.W."/>
        </authorList>
    </citation>
    <scope>NUCLEOTIDE SEQUENCE [LARGE SCALE GENOMIC DNA]</scope>
    <source>
        <strain evidence="5 6">CBA7301</strain>
    </source>
</reference>